<dbReference type="Pfam" id="PF04977">
    <property type="entry name" value="DivIC"/>
    <property type="match status" value="1"/>
</dbReference>
<proteinExistence type="predicted"/>
<reference evidence="2 3" key="1">
    <citation type="journal article" date="2016" name="Nat. Commun.">
        <title>Thousands of microbial genomes shed light on interconnected biogeochemical processes in an aquifer system.</title>
        <authorList>
            <person name="Anantharaman K."/>
            <person name="Brown C.T."/>
            <person name="Hug L.A."/>
            <person name="Sharon I."/>
            <person name="Castelle C.J."/>
            <person name="Probst A.J."/>
            <person name="Thomas B.C."/>
            <person name="Singh A."/>
            <person name="Wilkins M.J."/>
            <person name="Karaoz U."/>
            <person name="Brodie E.L."/>
            <person name="Williams K.H."/>
            <person name="Hubbard S.S."/>
            <person name="Banfield J.F."/>
        </authorList>
    </citation>
    <scope>NUCLEOTIDE SEQUENCE [LARGE SCALE GENOMIC DNA]</scope>
</reference>
<keyword evidence="1" id="KW-0472">Membrane</keyword>
<dbReference type="EMBL" id="MFJD01000004">
    <property type="protein sequence ID" value="OGG04154.1"/>
    <property type="molecule type" value="Genomic_DNA"/>
</dbReference>
<dbReference type="STRING" id="1798374.A2Z33_03270"/>
<dbReference type="Proteomes" id="UP000178448">
    <property type="component" value="Unassembled WGS sequence"/>
</dbReference>
<feature type="transmembrane region" description="Helical" evidence="1">
    <location>
        <begin position="6"/>
        <end position="25"/>
    </location>
</feature>
<accession>A0A1F5YVN0</accession>
<keyword evidence="1" id="KW-1133">Transmembrane helix</keyword>
<dbReference type="InterPro" id="IPR007060">
    <property type="entry name" value="FtsL/DivIC"/>
</dbReference>
<sequence>MNTRKGWFFGTIAILLNLLIIVSLTRSVWEVWQRRDIVTERKAELTVLEAENIKLKQALEEAQSREYIEREARNKLGMAKPGETVILFERREASESAASGNPDRRTNWQRWVGLFF</sequence>
<evidence type="ECO:0000313" key="2">
    <source>
        <dbReference type="EMBL" id="OGG04154.1"/>
    </source>
</evidence>
<protein>
    <recommendedName>
        <fullName evidence="4">Cell division protein FtsL</fullName>
    </recommendedName>
</protein>
<gene>
    <name evidence="2" type="ORF">A2Z33_03270</name>
</gene>
<keyword evidence="1" id="KW-0812">Transmembrane</keyword>
<evidence type="ECO:0008006" key="4">
    <source>
        <dbReference type="Google" id="ProtNLM"/>
    </source>
</evidence>
<organism evidence="2 3">
    <name type="scientific">Candidatus Gottesmanbacteria bacterium RBG_16_52_11</name>
    <dbReference type="NCBI Taxonomy" id="1798374"/>
    <lineage>
        <taxon>Bacteria</taxon>
        <taxon>Candidatus Gottesmaniibacteriota</taxon>
    </lineage>
</organism>
<dbReference type="AlphaFoldDB" id="A0A1F5YVN0"/>
<evidence type="ECO:0000256" key="1">
    <source>
        <dbReference type="SAM" id="Phobius"/>
    </source>
</evidence>
<evidence type="ECO:0000313" key="3">
    <source>
        <dbReference type="Proteomes" id="UP000178448"/>
    </source>
</evidence>
<comment type="caution">
    <text evidence="2">The sequence shown here is derived from an EMBL/GenBank/DDBJ whole genome shotgun (WGS) entry which is preliminary data.</text>
</comment>
<name>A0A1F5YVN0_9BACT</name>